<evidence type="ECO:0000313" key="2">
    <source>
        <dbReference type="EMBL" id="RZC48026.1"/>
    </source>
</evidence>
<dbReference type="EMBL" id="CM010715">
    <property type="protein sequence ID" value="RZC48026.1"/>
    <property type="molecule type" value="Genomic_DNA"/>
</dbReference>
<dbReference type="Pfam" id="PF25019">
    <property type="entry name" value="LRR_R13L1-DRL21"/>
    <property type="match status" value="1"/>
</dbReference>
<proteinExistence type="predicted"/>
<reference evidence="2 3" key="1">
    <citation type="journal article" date="2018" name="Science">
        <title>The opium poppy genome and morphinan production.</title>
        <authorList>
            <person name="Guo L."/>
            <person name="Winzer T."/>
            <person name="Yang X."/>
            <person name="Li Y."/>
            <person name="Ning Z."/>
            <person name="He Z."/>
            <person name="Teodor R."/>
            <person name="Lu Y."/>
            <person name="Bowser T.A."/>
            <person name="Graham I.A."/>
            <person name="Ye K."/>
        </authorList>
    </citation>
    <scope>NUCLEOTIDE SEQUENCE [LARGE SCALE GENOMIC DNA]</scope>
    <source>
        <strain evidence="3">cv. HN1</strain>
        <tissue evidence="2">Leaves</tissue>
    </source>
</reference>
<keyword evidence="3" id="KW-1185">Reference proteome</keyword>
<evidence type="ECO:0000313" key="3">
    <source>
        <dbReference type="Proteomes" id="UP000316621"/>
    </source>
</evidence>
<dbReference type="SUPFAM" id="SSF52047">
    <property type="entry name" value="RNI-like"/>
    <property type="match status" value="1"/>
</dbReference>
<feature type="domain" description="R13L1/DRL21-like LRR repeat region" evidence="1">
    <location>
        <begin position="2"/>
        <end position="49"/>
    </location>
</feature>
<name>A0A4Y7IIW4_PAPSO</name>
<dbReference type="Gene3D" id="3.80.10.10">
    <property type="entry name" value="Ribonuclease Inhibitor"/>
    <property type="match status" value="1"/>
</dbReference>
<accession>A0A4Y7IIW4</accession>
<organism evidence="2 3">
    <name type="scientific">Papaver somniferum</name>
    <name type="common">Opium poppy</name>
    <dbReference type="NCBI Taxonomy" id="3469"/>
    <lineage>
        <taxon>Eukaryota</taxon>
        <taxon>Viridiplantae</taxon>
        <taxon>Streptophyta</taxon>
        <taxon>Embryophyta</taxon>
        <taxon>Tracheophyta</taxon>
        <taxon>Spermatophyta</taxon>
        <taxon>Magnoliopsida</taxon>
        <taxon>Ranunculales</taxon>
        <taxon>Papaveraceae</taxon>
        <taxon>Papaveroideae</taxon>
        <taxon>Papaver</taxon>
    </lineage>
</organism>
<protein>
    <recommendedName>
        <fullName evidence="1">R13L1/DRL21-like LRR repeat region domain-containing protein</fullName>
    </recommendedName>
</protein>
<gene>
    <name evidence="2" type="ORF">C5167_040974</name>
</gene>
<dbReference type="InterPro" id="IPR032675">
    <property type="entry name" value="LRR_dom_sf"/>
</dbReference>
<dbReference type="Proteomes" id="UP000316621">
    <property type="component" value="Chromosome 1"/>
</dbReference>
<dbReference type="AlphaFoldDB" id="A0A4Y7IIW4"/>
<dbReference type="InterPro" id="IPR056789">
    <property type="entry name" value="LRR_R13L1-DRL21"/>
</dbReference>
<sequence length="124" mass="14331">MGWDFPTWMCVPSLPNLEQLELENCKEIRQLPAAIEQFPGLRFLNLKRMSLKSLDIGLPATLQIVDCKILVDIASFPSLQHLYLEKIDHKLVSSIGRSFTSLTKLLLKHVEELDYFPLKNFLYL</sequence>
<dbReference type="Gramene" id="RZC48026">
    <property type="protein sequence ID" value="RZC48026"/>
    <property type="gene ID" value="C5167_040974"/>
</dbReference>
<evidence type="ECO:0000259" key="1">
    <source>
        <dbReference type="Pfam" id="PF25019"/>
    </source>
</evidence>